<dbReference type="NCBIfam" id="NF041083">
    <property type="entry name" value="thermosome_beta"/>
    <property type="match status" value="1"/>
</dbReference>
<feature type="compositionally biased region" description="Basic and acidic residues" evidence="6">
    <location>
        <begin position="558"/>
        <end position="570"/>
    </location>
</feature>
<evidence type="ECO:0000313" key="8">
    <source>
        <dbReference type="Proteomes" id="UP000283805"/>
    </source>
</evidence>
<dbReference type="GO" id="GO:0005524">
    <property type="term" value="F:ATP binding"/>
    <property type="evidence" value="ECO:0007669"/>
    <property type="project" value="UniProtKB-KW"/>
</dbReference>
<gene>
    <name evidence="7" type="ORF">ATJ93_3202</name>
</gene>
<dbReference type="Proteomes" id="UP000283805">
    <property type="component" value="Unassembled WGS sequence"/>
</dbReference>
<evidence type="ECO:0000256" key="6">
    <source>
        <dbReference type="SAM" id="MobiDB-lite"/>
    </source>
</evidence>
<feature type="region of interest" description="Disordered" evidence="6">
    <location>
        <begin position="1"/>
        <end position="48"/>
    </location>
</feature>
<dbReference type="GO" id="GO:0140662">
    <property type="term" value="F:ATP-dependent protein folding chaperone"/>
    <property type="evidence" value="ECO:0007669"/>
    <property type="project" value="InterPro"/>
</dbReference>
<evidence type="ECO:0000256" key="1">
    <source>
        <dbReference type="ARBA" id="ARBA00008020"/>
    </source>
</evidence>
<dbReference type="GO" id="GO:0051082">
    <property type="term" value="F:unfolded protein binding"/>
    <property type="evidence" value="ECO:0007669"/>
    <property type="project" value="InterPro"/>
</dbReference>
<proteinExistence type="inferred from homology"/>
<dbReference type="SUPFAM" id="SSF52029">
    <property type="entry name" value="GroEL apical domain-like"/>
    <property type="match status" value="1"/>
</dbReference>
<keyword evidence="2 5" id="KW-0547">Nucleotide-binding</keyword>
<dbReference type="GO" id="GO:0016887">
    <property type="term" value="F:ATP hydrolysis activity"/>
    <property type="evidence" value="ECO:0007669"/>
    <property type="project" value="InterPro"/>
</dbReference>
<keyword evidence="3 5" id="KW-0067">ATP-binding</keyword>
<dbReference type="InterPro" id="IPR002194">
    <property type="entry name" value="Chaperonin_TCP-1_CS"/>
</dbReference>
<sequence>MTRSPPNRSTRGPDSVHVPTDATSDLERETFREQTGSETDPASVRRSNVAAATAVAETLRTTLGPNGRHKMLVGRNGRVVVTNDGANVLKSLEIADPVARAVVDVAEAQAAAVGDGTTTAVLLTGALLDAAASLLEDGLHPTTVVAGYGTAARDARERLAEYETAVDRGDDETLRAVARTAATNDWDDASIDRFADLAVSAARAVDFETESIARKSYAGAPLEASELIDGLVIDLDASSTTIERDRDGRTRTADRSVTDARIALVSHEIGVQEADAVTTPTITTPDELETLRESEREERSRVVDRLRDRSVDVLVCQQSVDERIREALEREGIVVAERTRQDEFDALAAATGARAAYSIADLDRQATGRAETVERRTIGSNPVLVIAGCPSNEHASLLLRGGTPQVADETRRIIDDCLAVTASVARDGGVVPGGGATPMALAQDLSQRARRFDEREQLAVDAFATALESIPRTLARNAGRDPIDVVTELRAEHASGRSAAGVDTNGGVADMVETGVLEPRAVLDRTLATAFEATAAILRIDAVLAESAQSVADSGPSEDGHDRGHEHADSGARASTDGYPWAIGH</sequence>
<dbReference type="Gene3D" id="3.50.7.10">
    <property type="entry name" value="GroEL"/>
    <property type="match status" value="1"/>
</dbReference>
<dbReference type="EMBL" id="RAPO01000003">
    <property type="protein sequence ID" value="RKD93572.1"/>
    <property type="molecule type" value="Genomic_DNA"/>
</dbReference>
<dbReference type="AlphaFoldDB" id="A0A3R7KJR1"/>
<dbReference type="PROSITE" id="PS00750">
    <property type="entry name" value="TCP1_1"/>
    <property type="match status" value="1"/>
</dbReference>
<feature type="compositionally biased region" description="Polar residues" evidence="6">
    <location>
        <begin position="1"/>
        <end position="12"/>
    </location>
</feature>
<dbReference type="InterPro" id="IPR017998">
    <property type="entry name" value="Chaperone_TCP-1"/>
</dbReference>
<dbReference type="InterPro" id="IPR027413">
    <property type="entry name" value="GROEL-like_equatorial_sf"/>
</dbReference>
<evidence type="ECO:0000256" key="4">
    <source>
        <dbReference type="ARBA" id="ARBA00023186"/>
    </source>
</evidence>
<evidence type="ECO:0000256" key="5">
    <source>
        <dbReference type="RuleBase" id="RU004187"/>
    </source>
</evidence>
<dbReference type="RefSeq" id="WP_120245575.1">
    <property type="nucleotide sequence ID" value="NZ_RAPO01000003.1"/>
</dbReference>
<comment type="caution">
    <text evidence="7">The sequence shown here is derived from an EMBL/GenBank/DDBJ whole genome shotgun (WGS) entry which is preliminary data.</text>
</comment>
<dbReference type="Gene3D" id="1.10.560.10">
    <property type="entry name" value="GroEL-like equatorial domain"/>
    <property type="match status" value="1"/>
</dbReference>
<name>A0A3R7KJR1_9EURY</name>
<reference evidence="7 8" key="1">
    <citation type="submission" date="2018-09" db="EMBL/GenBank/DDBJ databases">
        <title>Genomic Encyclopedia of Archaeal and Bacterial Type Strains, Phase II (KMG-II): from individual species to whole genera.</title>
        <authorList>
            <person name="Goeker M."/>
        </authorList>
    </citation>
    <scope>NUCLEOTIDE SEQUENCE [LARGE SCALE GENOMIC DNA]</scope>
    <source>
        <strain evidence="7 8">DSM 13151</strain>
    </source>
</reference>
<dbReference type="PANTHER" id="PTHR11353">
    <property type="entry name" value="CHAPERONIN"/>
    <property type="match status" value="1"/>
</dbReference>
<dbReference type="Gene3D" id="3.30.260.10">
    <property type="entry name" value="TCP-1-like chaperonin intermediate domain"/>
    <property type="match status" value="1"/>
</dbReference>
<dbReference type="SUPFAM" id="SSF54849">
    <property type="entry name" value="GroEL-intermediate domain like"/>
    <property type="match status" value="1"/>
</dbReference>
<keyword evidence="8" id="KW-1185">Reference proteome</keyword>
<accession>A0A3R7KJR1</accession>
<dbReference type="InterPro" id="IPR027410">
    <property type="entry name" value="TCP-1-like_intermed_sf"/>
</dbReference>
<dbReference type="SUPFAM" id="SSF48592">
    <property type="entry name" value="GroEL equatorial domain-like"/>
    <property type="match status" value="1"/>
</dbReference>
<dbReference type="InterPro" id="IPR053374">
    <property type="entry name" value="TCP-1_chaperonin"/>
</dbReference>
<protein>
    <submittedName>
        <fullName evidence="7">Thermosome subunit</fullName>
    </submittedName>
</protein>
<evidence type="ECO:0000256" key="3">
    <source>
        <dbReference type="ARBA" id="ARBA00022840"/>
    </source>
</evidence>
<comment type="similarity">
    <text evidence="1 5">Belongs to the TCP-1 chaperonin family.</text>
</comment>
<dbReference type="OrthoDB" id="220849at2157"/>
<feature type="region of interest" description="Disordered" evidence="6">
    <location>
        <begin position="550"/>
        <end position="585"/>
    </location>
</feature>
<dbReference type="PRINTS" id="PR00304">
    <property type="entry name" value="TCOMPLEXTCP1"/>
</dbReference>
<keyword evidence="4 5" id="KW-0143">Chaperone</keyword>
<dbReference type="Pfam" id="PF00118">
    <property type="entry name" value="Cpn60_TCP1"/>
    <property type="match status" value="1"/>
</dbReference>
<organism evidence="7 8">
    <name type="scientific">Halopiger aswanensis</name>
    <dbReference type="NCBI Taxonomy" id="148449"/>
    <lineage>
        <taxon>Archaea</taxon>
        <taxon>Methanobacteriati</taxon>
        <taxon>Methanobacteriota</taxon>
        <taxon>Stenosarchaea group</taxon>
        <taxon>Halobacteria</taxon>
        <taxon>Halobacteriales</taxon>
        <taxon>Natrialbaceae</taxon>
        <taxon>Halopiger</taxon>
    </lineage>
</organism>
<dbReference type="InterPro" id="IPR002423">
    <property type="entry name" value="Cpn60/GroEL/TCP-1"/>
</dbReference>
<evidence type="ECO:0000313" key="7">
    <source>
        <dbReference type="EMBL" id="RKD93572.1"/>
    </source>
</evidence>
<evidence type="ECO:0000256" key="2">
    <source>
        <dbReference type="ARBA" id="ARBA00022741"/>
    </source>
</evidence>
<dbReference type="InterPro" id="IPR027409">
    <property type="entry name" value="GroEL-like_apical_dom_sf"/>
</dbReference>